<dbReference type="InterPro" id="IPR034829">
    <property type="entry name" value="DnaD-like_sf"/>
</dbReference>
<gene>
    <name evidence="3" type="ORF">BHX94_03000</name>
</gene>
<evidence type="ECO:0000259" key="2">
    <source>
        <dbReference type="Pfam" id="PF07261"/>
    </source>
</evidence>
<dbReference type="Gene3D" id="1.10.10.630">
    <property type="entry name" value="DnaD domain-like"/>
    <property type="match status" value="1"/>
</dbReference>
<evidence type="ECO:0000256" key="1">
    <source>
        <dbReference type="ARBA" id="ARBA00093462"/>
    </source>
</evidence>
<dbReference type="EMBL" id="PZJG01000001">
    <property type="protein sequence ID" value="RAK50450.1"/>
    <property type="molecule type" value="Genomic_DNA"/>
</dbReference>
<dbReference type="SUPFAM" id="SSF158499">
    <property type="entry name" value="DnaD domain-like"/>
    <property type="match status" value="1"/>
</dbReference>
<dbReference type="Pfam" id="PF07261">
    <property type="entry name" value="DnaB_2"/>
    <property type="match status" value="1"/>
</dbReference>
<comment type="similarity">
    <text evidence="1">Belongs to the DnaB/DnaD family.</text>
</comment>
<evidence type="ECO:0000313" key="3">
    <source>
        <dbReference type="EMBL" id="RAK50450.1"/>
    </source>
</evidence>
<protein>
    <submittedName>
        <fullName evidence="3">DNA replication protein DnaD</fullName>
    </submittedName>
</protein>
<evidence type="ECO:0000313" key="4">
    <source>
        <dbReference type="Proteomes" id="UP000249579"/>
    </source>
</evidence>
<reference evidence="3 4" key="1">
    <citation type="journal article" date="2018" name="Front. Microbiol.">
        <title>Description and Comparative Genomics of Macrococcus caseolyticus subsp. hominis subsp. nov., Macrococcus goetzii sp. nov., Macrococcus epidermidis sp. nov., and Macrococcus bohemicus sp. nov., Novel Macrococci From Human Clinical Material With Virulence Potential and Suspected Uptake of Foreign DNA by Natural Transformation.</title>
        <authorList>
            <person name="Maslanova I."/>
            <person name="Wertheimer Z."/>
            <person name="Sedlacek I."/>
            <person name="Svec P."/>
            <person name="Indrakova A."/>
            <person name="Kovarovic V."/>
            <person name="Schumann P."/>
            <person name="Sproer C."/>
            <person name="Kralova S."/>
            <person name="Sedo O."/>
            <person name="Kristofova L."/>
            <person name="Vrbovska V."/>
            <person name="Fuzik T."/>
            <person name="Petras P."/>
            <person name="Zdrahal Z."/>
            <person name="Ruzickova V."/>
            <person name="Doskar J."/>
            <person name="Pantucek R."/>
        </authorList>
    </citation>
    <scope>NUCLEOTIDE SEQUENCE [LARGE SCALE GENOMIC DNA]</scope>
    <source>
        <strain evidence="3 4">03/115</strain>
    </source>
</reference>
<sequence length="312" mass="37186">MEVGNMTGWISLYRSIENHWIYEEDRTFSKFEAWIDILLMVNHTDKKITLGNELITVKRGQKVTSIRKLCDRWKWSNNKVKKYLDMLQHDGMILIKSDTKKTVITVVNYDKYQNQEIKKRQRNDTNETQMKHDSDKETTEMHFEKETDAYQKHTNNNVNNELIMSNNVVVEPNQKNDFAEVINLYQNDIQATPPLTVINKLSDDFDMFGKEIMLYAIKKSALAGNRDYRFIDYLTKEWRKQQLKTLEAVEQFEDKRNQPKHSYSYNNDRNGVTNKYGDRYDLSFQALELKKEKSGIASFTQEEYKAYESYYF</sequence>
<dbReference type="NCBIfam" id="TIGR01446">
    <property type="entry name" value="DnaD_dom"/>
    <property type="match status" value="1"/>
</dbReference>
<dbReference type="Proteomes" id="UP000249579">
    <property type="component" value="Unassembled WGS sequence"/>
</dbReference>
<comment type="caution">
    <text evidence="3">The sequence shown here is derived from an EMBL/GenBank/DDBJ whole genome shotgun (WGS) entry which is preliminary data.</text>
</comment>
<dbReference type="OrthoDB" id="1821976at2"/>
<organism evidence="3 4">
    <name type="scientific">Macrococcoides bohemicum</name>
    <dbReference type="NCBI Taxonomy" id="1903056"/>
    <lineage>
        <taxon>Bacteria</taxon>
        <taxon>Bacillati</taxon>
        <taxon>Bacillota</taxon>
        <taxon>Bacilli</taxon>
        <taxon>Bacillales</taxon>
        <taxon>Staphylococcaceae</taxon>
        <taxon>Macrococcoides</taxon>
    </lineage>
</organism>
<dbReference type="AlphaFoldDB" id="A0A328A7F8"/>
<name>A0A328A7F8_9STAP</name>
<dbReference type="InterPro" id="IPR006343">
    <property type="entry name" value="DnaB/C_C"/>
</dbReference>
<accession>A0A328A7F8</accession>
<feature type="domain" description="DnaB/C C-terminal" evidence="2">
    <location>
        <begin position="197"/>
        <end position="252"/>
    </location>
</feature>
<proteinExistence type="inferred from homology"/>